<evidence type="ECO:0000313" key="4">
    <source>
        <dbReference type="Proteomes" id="UP000478183"/>
    </source>
</evidence>
<keyword evidence="4" id="KW-1185">Reference proteome</keyword>
<dbReference type="Proteomes" id="UP000478183">
    <property type="component" value="Unassembled WGS sequence"/>
</dbReference>
<evidence type="ECO:0000256" key="1">
    <source>
        <dbReference type="SAM" id="MobiDB-lite"/>
    </source>
</evidence>
<reference evidence="3 4" key="1">
    <citation type="submission" date="2019-11" db="EMBL/GenBank/DDBJ databases">
        <authorList>
            <person name="Dong K."/>
        </authorList>
    </citation>
    <scope>NUCLEOTIDE SEQUENCE [LARGE SCALE GENOMIC DNA]</scope>
    <source>
        <strain evidence="3 4">NBRC 111993</strain>
    </source>
</reference>
<accession>A0A6L6JCS1</accession>
<dbReference type="EMBL" id="WMIE01000006">
    <property type="protein sequence ID" value="MTH78457.1"/>
    <property type="molecule type" value="Genomic_DNA"/>
</dbReference>
<feature type="chain" id="PRO_5026899706" evidence="2">
    <location>
        <begin position="24"/>
        <end position="185"/>
    </location>
</feature>
<keyword evidence="2" id="KW-0732">Signal</keyword>
<sequence>MRILTMAKSGIATLSIISLSALAFAPAAEARGGFHGGRTGGMHLGTGGHKLVIHQKAKGNHPAPAHHKPPAHGGQHPHPKPPAGHRPPPPPPPNHHNDHNRHDHHDHHHPSRGPYWPGYWHDDHDNDLLWGAVAALAIGTIIHNAPKNCSEVQVRNHLYKHCGNTWLQAAYSGHQLVYIAVDDPR</sequence>
<feature type="signal peptide" evidence="2">
    <location>
        <begin position="1"/>
        <end position="23"/>
    </location>
</feature>
<feature type="compositionally biased region" description="Basic residues" evidence="1">
    <location>
        <begin position="56"/>
        <end position="79"/>
    </location>
</feature>
<organism evidence="3 4">
    <name type="scientific">Paracoccus aestuariivivens</name>
    <dbReference type="NCBI Taxonomy" id="1820333"/>
    <lineage>
        <taxon>Bacteria</taxon>
        <taxon>Pseudomonadati</taxon>
        <taxon>Pseudomonadota</taxon>
        <taxon>Alphaproteobacteria</taxon>
        <taxon>Rhodobacterales</taxon>
        <taxon>Paracoccaceae</taxon>
        <taxon>Paracoccus</taxon>
    </lineage>
</organism>
<protein>
    <submittedName>
        <fullName evidence="3">Uncharacterized protein</fullName>
    </submittedName>
</protein>
<dbReference type="OrthoDB" id="123540at2"/>
<name>A0A6L6JCS1_9RHOB</name>
<dbReference type="RefSeq" id="WP_155095807.1">
    <property type="nucleotide sequence ID" value="NZ_WMIE01000006.1"/>
</dbReference>
<dbReference type="AlphaFoldDB" id="A0A6L6JCS1"/>
<evidence type="ECO:0000313" key="3">
    <source>
        <dbReference type="EMBL" id="MTH78457.1"/>
    </source>
</evidence>
<gene>
    <name evidence="3" type="ORF">GL286_12020</name>
</gene>
<comment type="caution">
    <text evidence="3">The sequence shown here is derived from an EMBL/GenBank/DDBJ whole genome shotgun (WGS) entry which is preliminary data.</text>
</comment>
<proteinExistence type="predicted"/>
<feature type="compositionally biased region" description="Pro residues" evidence="1">
    <location>
        <begin position="80"/>
        <end position="94"/>
    </location>
</feature>
<evidence type="ECO:0000256" key="2">
    <source>
        <dbReference type="SAM" id="SignalP"/>
    </source>
</evidence>
<feature type="region of interest" description="Disordered" evidence="1">
    <location>
        <begin position="56"/>
        <end position="110"/>
    </location>
</feature>